<dbReference type="CDD" id="cd19756">
    <property type="entry name" value="Bbox2"/>
    <property type="match status" value="1"/>
</dbReference>
<dbReference type="InterPro" id="IPR027370">
    <property type="entry name" value="Znf-RING_euk"/>
</dbReference>
<feature type="domain" description="B box-type" evidence="9">
    <location>
        <begin position="76"/>
        <end position="116"/>
    </location>
</feature>
<dbReference type="SMART" id="SM00184">
    <property type="entry name" value="RING"/>
    <property type="match status" value="1"/>
</dbReference>
<dbReference type="EMBL" id="CAMPGE010003752">
    <property type="protein sequence ID" value="CAI2362599.1"/>
    <property type="molecule type" value="Genomic_DNA"/>
</dbReference>
<evidence type="ECO:0000256" key="6">
    <source>
        <dbReference type="PROSITE-ProRule" id="PRU00024"/>
    </source>
</evidence>
<dbReference type="GO" id="GO:0008270">
    <property type="term" value="F:zinc ion binding"/>
    <property type="evidence" value="ECO:0007669"/>
    <property type="project" value="UniProtKB-KW"/>
</dbReference>
<dbReference type="SMART" id="SM00612">
    <property type="entry name" value="Kelch"/>
    <property type="match status" value="3"/>
</dbReference>
<proteinExistence type="predicted"/>
<evidence type="ECO:0000256" key="2">
    <source>
        <dbReference type="ARBA" id="ARBA00022723"/>
    </source>
</evidence>
<evidence type="ECO:0000256" key="3">
    <source>
        <dbReference type="ARBA" id="ARBA00022737"/>
    </source>
</evidence>
<dbReference type="PANTHER" id="PTHR45632">
    <property type="entry name" value="LD33804P"/>
    <property type="match status" value="1"/>
</dbReference>
<dbReference type="PROSITE" id="PS50089">
    <property type="entry name" value="ZF_RING_2"/>
    <property type="match status" value="1"/>
</dbReference>
<keyword evidence="1" id="KW-0880">Kelch repeat</keyword>
<dbReference type="Gene3D" id="3.30.40.10">
    <property type="entry name" value="Zinc/RING finger domain, C3HC4 (zinc finger)"/>
    <property type="match status" value="1"/>
</dbReference>
<dbReference type="Gene3D" id="2.120.10.80">
    <property type="entry name" value="Kelch-type beta propeller"/>
    <property type="match status" value="1"/>
</dbReference>
<feature type="domain" description="RING-type" evidence="8">
    <location>
        <begin position="3"/>
        <end position="46"/>
    </location>
</feature>
<dbReference type="AlphaFoldDB" id="A0AAD1UBY0"/>
<keyword evidence="4 6" id="KW-0863">Zinc-finger</keyword>
<evidence type="ECO:0000256" key="5">
    <source>
        <dbReference type="ARBA" id="ARBA00022833"/>
    </source>
</evidence>
<comment type="caution">
    <text evidence="10">The sequence shown here is derived from an EMBL/GenBank/DDBJ whole genome shotgun (WGS) entry which is preliminary data.</text>
</comment>
<evidence type="ECO:0000256" key="1">
    <source>
        <dbReference type="ARBA" id="ARBA00022441"/>
    </source>
</evidence>
<keyword evidence="3" id="KW-0677">Repeat</keyword>
<dbReference type="InterPro" id="IPR015915">
    <property type="entry name" value="Kelch-typ_b-propeller"/>
</dbReference>
<evidence type="ECO:0000256" key="4">
    <source>
        <dbReference type="ARBA" id="ARBA00022771"/>
    </source>
</evidence>
<dbReference type="Pfam" id="PF24681">
    <property type="entry name" value="Kelch_KLHDC2_KLHL20_DRC7"/>
    <property type="match status" value="1"/>
</dbReference>
<dbReference type="Pfam" id="PF13445">
    <property type="entry name" value="zf-RING_UBOX"/>
    <property type="match status" value="1"/>
</dbReference>
<sequence>MDCPSCFQTFDETVRIPRNLSCGHTFCEDCLVNMQEKKLNTCPICRLQLPKGYEAIKFPKNFIALEIARKHQEMQTKYKMCSIHPKEGLRYFCDTCDKLICAECIFDHSGHQFVRHEESSFVIKEVSKEIKKLIGKAESGLKYLDDKRQKDLERVDEEVKRIIENVEKRAECVKEEYQKLVDAEKDKIAKDLEVYHQQLESLKFEEEKKEEAKEEGKEENEKNKEQNMAVFAFDLKKKLAPIHLKFPNIDIDMNKRETDEIVKKIGNLSYIPHLKNKRICFFGDSNKVMEYSLDSKKWGMKQLHSSNDLLYYSAAVTLPNGDALIIGGGSSTVVYQYTNGCELIKRKSMNQVRKEHSAVILGKNIYVMGGYDGIMGNFLDSCEMFNCEDNEDWKYFSPMLISKCAFSACIVDKFIYTFGGYDGNKRLDTIDKYSIKDNKWEMCDFKLRFALSNCACFSPFINKVVIFGGGFSSGFSNFVEMIDIKTGEWTSLPKMREGRDLRNKVVYCNGHAYAIGGLNCKCEKLNVSKKQWSPLDDYVINDNLDSWSCSLMFTPSNTFDSQDMSILNDDFYLCEDQEKYNQQIELLMENSSNEEISEFSEDPSEEIYE</sequence>
<name>A0AAD1UBY0_EUPCR</name>
<dbReference type="InterPro" id="IPR000315">
    <property type="entry name" value="Znf_B-box"/>
</dbReference>
<protein>
    <recommendedName>
        <fullName evidence="12">Kelch motif family protein</fullName>
    </recommendedName>
</protein>
<keyword evidence="7" id="KW-0175">Coiled coil</keyword>
<dbReference type="PROSITE" id="PS00518">
    <property type="entry name" value="ZF_RING_1"/>
    <property type="match status" value="1"/>
</dbReference>
<feature type="coiled-coil region" evidence="7">
    <location>
        <begin position="156"/>
        <end position="229"/>
    </location>
</feature>
<evidence type="ECO:0000259" key="9">
    <source>
        <dbReference type="PROSITE" id="PS50119"/>
    </source>
</evidence>
<dbReference type="InterPro" id="IPR013083">
    <property type="entry name" value="Znf_RING/FYVE/PHD"/>
</dbReference>
<reference evidence="10" key="1">
    <citation type="submission" date="2023-07" db="EMBL/GenBank/DDBJ databases">
        <authorList>
            <consortium name="AG Swart"/>
            <person name="Singh M."/>
            <person name="Singh A."/>
            <person name="Seah K."/>
            <person name="Emmerich C."/>
        </authorList>
    </citation>
    <scope>NUCLEOTIDE SEQUENCE</scope>
    <source>
        <strain evidence="10">DP1</strain>
    </source>
</reference>
<accession>A0AAD1UBY0</accession>
<evidence type="ECO:0008006" key="12">
    <source>
        <dbReference type="Google" id="ProtNLM"/>
    </source>
</evidence>
<dbReference type="SUPFAM" id="SSF117281">
    <property type="entry name" value="Kelch motif"/>
    <property type="match status" value="1"/>
</dbReference>
<dbReference type="InterPro" id="IPR001841">
    <property type="entry name" value="Znf_RING"/>
</dbReference>
<evidence type="ECO:0000259" key="8">
    <source>
        <dbReference type="PROSITE" id="PS50089"/>
    </source>
</evidence>
<dbReference type="Pfam" id="PF00643">
    <property type="entry name" value="zf-B_box"/>
    <property type="match status" value="1"/>
</dbReference>
<dbReference type="PANTHER" id="PTHR45632:SF3">
    <property type="entry name" value="KELCH-LIKE PROTEIN 32"/>
    <property type="match status" value="1"/>
</dbReference>
<dbReference type="SMART" id="SM00336">
    <property type="entry name" value="BBOX"/>
    <property type="match status" value="1"/>
</dbReference>
<keyword evidence="11" id="KW-1185">Reference proteome</keyword>
<gene>
    <name evidence="10" type="ORF">ECRASSUSDP1_LOCUS3923</name>
</gene>
<evidence type="ECO:0000256" key="7">
    <source>
        <dbReference type="SAM" id="Coils"/>
    </source>
</evidence>
<dbReference type="SUPFAM" id="SSF57845">
    <property type="entry name" value="B-box zinc-binding domain"/>
    <property type="match status" value="1"/>
</dbReference>
<dbReference type="Gene3D" id="3.30.160.60">
    <property type="entry name" value="Classic Zinc Finger"/>
    <property type="match status" value="1"/>
</dbReference>
<dbReference type="InterPro" id="IPR017907">
    <property type="entry name" value="Znf_RING_CS"/>
</dbReference>
<dbReference type="Proteomes" id="UP001295684">
    <property type="component" value="Unassembled WGS sequence"/>
</dbReference>
<dbReference type="InterPro" id="IPR006652">
    <property type="entry name" value="Kelch_1"/>
</dbReference>
<evidence type="ECO:0000313" key="11">
    <source>
        <dbReference type="Proteomes" id="UP001295684"/>
    </source>
</evidence>
<organism evidence="10 11">
    <name type="scientific">Euplotes crassus</name>
    <dbReference type="NCBI Taxonomy" id="5936"/>
    <lineage>
        <taxon>Eukaryota</taxon>
        <taxon>Sar</taxon>
        <taxon>Alveolata</taxon>
        <taxon>Ciliophora</taxon>
        <taxon>Intramacronucleata</taxon>
        <taxon>Spirotrichea</taxon>
        <taxon>Hypotrichia</taxon>
        <taxon>Euplotida</taxon>
        <taxon>Euplotidae</taxon>
        <taxon>Moneuplotes</taxon>
    </lineage>
</organism>
<dbReference type="PROSITE" id="PS50119">
    <property type="entry name" value="ZF_BBOX"/>
    <property type="match status" value="1"/>
</dbReference>
<keyword evidence="2" id="KW-0479">Metal-binding</keyword>
<dbReference type="SUPFAM" id="SSF57850">
    <property type="entry name" value="RING/U-box"/>
    <property type="match status" value="1"/>
</dbReference>
<keyword evidence="5" id="KW-0862">Zinc</keyword>
<evidence type="ECO:0000313" key="10">
    <source>
        <dbReference type="EMBL" id="CAI2362599.1"/>
    </source>
</evidence>